<evidence type="ECO:0000313" key="1">
    <source>
        <dbReference type="EMBL" id="MBF8643546.1"/>
    </source>
</evidence>
<protein>
    <recommendedName>
        <fullName evidence="3">Glutaredoxin</fullName>
    </recommendedName>
</protein>
<dbReference type="SUPFAM" id="SSF52833">
    <property type="entry name" value="Thioredoxin-like"/>
    <property type="match status" value="1"/>
</dbReference>
<comment type="caution">
    <text evidence="1">The sequence shown here is derived from an EMBL/GenBank/DDBJ whole genome shotgun (WGS) entry which is preliminary data.</text>
</comment>
<gene>
    <name evidence="1" type="ORF">IRZ65_23060</name>
</gene>
<sequence length="76" mass="8693">MSMKLSPYDHCPFCVRADMVANYKQVEREKIYLSNDDEATCFELIGAKRCLFSSSTMAAAWVSVLIMPESWMSWAT</sequence>
<proteinExistence type="predicted"/>
<dbReference type="InterPro" id="IPR036249">
    <property type="entry name" value="Thioredoxin-like_sf"/>
</dbReference>
<dbReference type="Proteomes" id="UP000626180">
    <property type="component" value="Unassembled WGS sequence"/>
</dbReference>
<organism evidence="1 2">
    <name type="scientific">Pseudomonas luteola</name>
    <dbReference type="NCBI Taxonomy" id="47886"/>
    <lineage>
        <taxon>Bacteria</taxon>
        <taxon>Pseudomonadati</taxon>
        <taxon>Pseudomonadota</taxon>
        <taxon>Gammaproteobacteria</taxon>
        <taxon>Pseudomonadales</taxon>
        <taxon>Pseudomonadaceae</taxon>
        <taxon>Pseudomonas</taxon>
    </lineage>
</organism>
<evidence type="ECO:0000313" key="2">
    <source>
        <dbReference type="Proteomes" id="UP000626180"/>
    </source>
</evidence>
<dbReference type="PROSITE" id="PS00195">
    <property type="entry name" value="GLUTAREDOXIN_1"/>
    <property type="match status" value="1"/>
</dbReference>
<accession>A0ABS0FT44</accession>
<evidence type="ECO:0008006" key="3">
    <source>
        <dbReference type="Google" id="ProtNLM"/>
    </source>
</evidence>
<dbReference type="EMBL" id="JADMCD010000018">
    <property type="protein sequence ID" value="MBF8643546.1"/>
    <property type="molecule type" value="Genomic_DNA"/>
</dbReference>
<dbReference type="InterPro" id="IPR011767">
    <property type="entry name" value="GLR_AS"/>
</dbReference>
<reference evidence="1 2" key="1">
    <citation type="submission" date="2020-10" db="EMBL/GenBank/DDBJ databases">
        <title>Genome sequences of Pseudomonas isolates.</title>
        <authorList>
            <person name="Wessels L."/>
            <person name="Reich F."/>
            <person name="Hammerl J."/>
        </authorList>
    </citation>
    <scope>NUCLEOTIDE SEQUENCE [LARGE SCALE GENOMIC DNA]</scope>
    <source>
        <strain evidence="1 2">20-MO00624-0</strain>
    </source>
</reference>
<keyword evidence="2" id="KW-1185">Reference proteome</keyword>
<dbReference type="Gene3D" id="3.40.30.10">
    <property type="entry name" value="Glutaredoxin"/>
    <property type="match status" value="1"/>
</dbReference>
<name>A0ABS0FT44_PSELU</name>